<dbReference type="HOGENOM" id="CLU_895531_0_0_1"/>
<dbReference type="RefSeq" id="XP_005777468.1">
    <property type="nucleotide sequence ID" value="XM_005777411.1"/>
</dbReference>
<dbReference type="Proteomes" id="UP000013827">
    <property type="component" value="Unassembled WGS sequence"/>
</dbReference>
<feature type="transmembrane region" description="Helical" evidence="1">
    <location>
        <begin position="252"/>
        <end position="275"/>
    </location>
</feature>
<name>A0A0D3JNF4_EMIH1</name>
<evidence type="ECO:0000313" key="3">
    <source>
        <dbReference type="Proteomes" id="UP000013827"/>
    </source>
</evidence>
<sequence>MGRTKARQTSQDSARDAVDAAARRAHDFHLAFNGCEDAYIHHALVTAALSPRDFVLCLGTSHFFTEAVLTEAHIVENLIVFAPFKLASLLAGTSRASGQPVKGAAFMEQVLYALRYFMVLLSAPPLFPGSRLVDNAAADNTYWLKTLLPQRMINYLMRAKSWRLLQLDALGAEHSEAHRRERRRTIVRRWSELRWEALSWMTSLYVSGALLHVLASSLTLPQHLADFSMSTSPTKFDDSKGDRERLVLAYTYINKACAAFIALASVGICLLYSWLTPFRRERRPVLLATWVVGQSMIAAPVAVFAVSIAPW</sequence>
<accession>A0A0D3JNF4</accession>
<keyword evidence="1" id="KW-0472">Membrane</keyword>
<evidence type="ECO:0000256" key="1">
    <source>
        <dbReference type="SAM" id="Phobius"/>
    </source>
</evidence>
<reference evidence="2" key="2">
    <citation type="submission" date="2024-10" db="UniProtKB">
        <authorList>
            <consortium name="EnsemblProtists"/>
        </authorList>
    </citation>
    <scope>IDENTIFICATION</scope>
</reference>
<proteinExistence type="predicted"/>
<organism evidence="2 3">
    <name type="scientific">Emiliania huxleyi (strain CCMP1516)</name>
    <dbReference type="NCBI Taxonomy" id="280463"/>
    <lineage>
        <taxon>Eukaryota</taxon>
        <taxon>Haptista</taxon>
        <taxon>Haptophyta</taxon>
        <taxon>Prymnesiophyceae</taxon>
        <taxon>Isochrysidales</taxon>
        <taxon>Noelaerhabdaceae</taxon>
        <taxon>Emiliania</taxon>
    </lineage>
</organism>
<dbReference type="KEGG" id="ehx:EMIHUDRAFT_237997"/>
<keyword evidence="1" id="KW-1133">Transmembrane helix</keyword>
<keyword evidence="1" id="KW-0812">Transmembrane</keyword>
<dbReference type="EnsemblProtists" id="EOD25039">
    <property type="protein sequence ID" value="EOD25039"/>
    <property type="gene ID" value="EMIHUDRAFT_237997"/>
</dbReference>
<dbReference type="AlphaFoldDB" id="A0A0D3JNF4"/>
<feature type="transmembrane region" description="Helical" evidence="1">
    <location>
        <begin position="287"/>
        <end position="309"/>
    </location>
</feature>
<protein>
    <submittedName>
        <fullName evidence="2">Uncharacterized protein</fullName>
    </submittedName>
</protein>
<reference evidence="3" key="1">
    <citation type="journal article" date="2013" name="Nature">
        <title>Pan genome of the phytoplankton Emiliania underpins its global distribution.</title>
        <authorList>
            <person name="Read B.A."/>
            <person name="Kegel J."/>
            <person name="Klute M.J."/>
            <person name="Kuo A."/>
            <person name="Lefebvre S.C."/>
            <person name="Maumus F."/>
            <person name="Mayer C."/>
            <person name="Miller J."/>
            <person name="Monier A."/>
            <person name="Salamov A."/>
            <person name="Young J."/>
            <person name="Aguilar M."/>
            <person name="Claverie J.M."/>
            <person name="Frickenhaus S."/>
            <person name="Gonzalez K."/>
            <person name="Herman E.K."/>
            <person name="Lin Y.C."/>
            <person name="Napier J."/>
            <person name="Ogata H."/>
            <person name="Sarno A.F."/>
            <person name="Shmutz J."/>
            <person name="Schroeder D."/>
            <person name="de Vargas C."/>
            <person name="Verret F."/>
            <person name="von Dassow P."/>
            <person name="Valentin K."/>
            <person name="Van de Peer Y."/>
            <person name="Wheeler G."/>
            <person name="Dacks J.B."/>
            <person name="Delwiche C.F."/>
            <person name="Dyhrman S.T."/>
            <person name="Glockner G."/>
            <person name="John U."/>
            <person name="Richards T."/>
            <person name="Worden A.Z."/>
            <person name="Zhang X."/>
            <person name="Grigoriev I.V."/>
            <person name="Allen A.E."/>
            <person name="Bidle K."/>
            <person name="Borodovsky M."/>
            <person name="Bowler C."/>
            <person name="Brownlee C."/>
            <person name="Cock J.M."/>
            <person name="Elias M."/>
            <person name="Gladyshev V.N."/>
            <person name="Groth M."/>
            <person name="Guda C."/>
            <person name="Hadaegh A."/>
            <person name="Iglesias-Rodriguez M.D."/>
            <person name="Jenkins J."/>
            <person name="Jones B.M."/>
            <person name="Lawson T."/>
            <person name="Leese F."/>
            <person name="Lindquist E."/>
            <person name="Lobanov A."/>
            <person name="Lomsadze A."/>
            <person name="Malik S.B."/>
            <person name="Marsh M.E."/>
            <person name="Mackinder L."/>
            <person name="Mock T."/>
            <person name="Mueller-Roeber B."/>
            <person name="Pagarete A."/>
            <person name="Parker M."/>
            <person name="Probert I."/>
            <person name="Quesneville H."/>
            <person name="Raines C."/>
            <person name="Rensing S.A."/>
            <person name="Riano-Pachon D.M."/>
            <person name="Richier S."/>
            <person name="Rokitta S."/>
            <person name="Shiraiwa Y."/>
            <person name="Soanes D.M."/>
            <person name="van der Giezen M."/>
            <person name="Wahlund T.M."/>
            <person name="Williams B."/>
            <person name="Wilson W."/>
            <person name="Wolfe G."/>
            <person name="Wurch L.L."/>
        </authorList>
    </citation>
    <scope>NUCLEOTIDE SEQUENCE</scope>
</reference>
<dbReference type="PaxDb" id="2903-EOD25039"/>
<evidence type="ECO:0000313" key="2">
    <source>
        <dbReference type="EnsemblProtists" id="EOD25039"/>
    </source>
</evidence>
<feature type="transmembrane region" description="Helical" evidence="1">
    <location>
        <begin position="198"/>
        <end position="220"/>
    </location>
</feature>
<keyword evidence="3" id="KW-1185">Reference proteome</keyword>
<dbReference type="GeneID" id="17270584"/>